<feature type="domain" description="SusD-like N-terminal" evidence="7">
    <location>
        <begin position="29"/>
        <end position="232"/>
    </location>
</feature>
<dbReference type="Gene3D" id="1.25.40.900">
    <property type="match status" value="1"/>
</dbReference>
<proteinExistence type="inferred from homology"/>
<keyword evidence="3" id="KW-0732">Signal</keyword>
<dbReference type="InterPro" id="IPR012944">
    <property type="entry name" value="SusD_RagB_dom"/>
</dbReference>
<evidence type="ECO:0000256" key="3">
    <source>
        <dbReference type="ARBA" id="ARBA00022729"/>
    </source>
</evidence>
<evidence type="ECO:0000256" key="5">
    <source>
        <dbReference type="ARBA" id="ARBA00023237"/>
    </source>
</evidence>
<dbReference type="Pfam" id="PF14322">
    <property type="entry name" value="SusD-like_3"/>
    <property type="match status" value="1"/>
</dbReference>
<evidence type="ECO:0000256" key="2">
    <source>
        <dbReference type="ARBA" id="ARBA00006275"/>
    </source>
</evidence>
<reference evidence="8 9" key="1">
    <citation type="submission" date="2018-05" db="EMBL/GenBank/DDBJ databases">
        <title>Chitinophaga sp. K3CV102501T nov., isolated from isolated from a monsoon evergreen broad-leaved forest soil.</title>
        <authorList>
            <person name="Lv Y."/>
        </authorList>
    </citation>
    <scope>NUCLEOTIDE SEQUENCE [LARGE SCALE GENOMIC DNA]</scope>
    <source>
        <strain evidence="8 9">GDMCC 1.1325</strain>
    </source>
</reference>
<dbReference type="InterPro" id="IPR033985">
    <property type="entry name" value="SusD-like_N"/>
</dbReference>
<dbReference type="Gene3D" id="2.20.20.130">
    <property type="match status" value="1"/>
</dbReference>
<dbReference type="EMBL" id="QFFJ01000001">
    <property type="protein sequence ID" value="RBL92422.1"/>
    <property type="molecule type" value="Genomic_DNA"/>
</dbReference>
<accession>A0A365Y1B9</accession>
<dbReference type="RefSeq" id="WP_113615026.1">
    <property type="nucleotide sequence ID" value="NZ_QFFJ01000001.1"/>
</dbReference>
<keyword evidence="9" id="KW-1185">Reference proteome</keyword>
<comment type="similarity">
    <text evidence="2">Belongs to the SusD family.</text>
</comment>
<comment type="caution">
    <text evidence="8">The sequence shown here is derived from an EMBL/GenBank/DDBJ whole genome shotgun (WGS) entry which is preliminary data.</text>
</comment>
<evidence type="ECO:0000313" key="8">
    <source>
        <dbReference type="EMBL" id="RBL92422.1"/>
    </source>
</evidence>
<keyword evidence="4" id="KW-0472">Membrane</keyword>
<dbReference type="Pfam" id="PF07980">
    <property type="entry name" value="SusD_RagB"/>
    <property type="match status" value="1"/>
</dbReference>
<feature type="domain" description="RagB/SusD" evidence="6">
    <location>
        <begin position="343"/>
        <end position="477"/>
    </location>
</feature>
<organism evidence="8 9">
    <name type="scientific">Chitinophaga flava</name>
    <dbReference type="NCBI Taxonomy" id="2259036"/>
    <lineage>
        <taxon>Bacteria</taxon>
        <taxon>Pseudomonadati</taxon>
        <taxon>Bacteroidota</taxon>
        <taxon>Chitinophagia</taxon>
        <taxon>Chitinophagales</taxon>
        <taxon>Chitinophagaceae</taxon>
        <taxon>Chitinophaga</taxon>
    </lineage>
</organism>
<name>A0A365Y1B9_9BACT</name>
<keyword evidence="5" id="KW-0998">Cell outer membrane</keyword>
<dbReference type="Proteomes" id="UP000253410">
    <property type="component" value="Unassembled WGS sequence"/>
</dbReference>
<dbReference type="AlphaFoldDB" id="A0A365Y1B9"/>
<dbReference type="InterPro" id="IPR011990">
    <property type="entry name" value="TPR-like_helical_dom_sf"/>
</dbReference>
<evidence type="ECO:0000256" key="1">
    <source>
        <dbReference type="ARBA" id="ARBA00004442"/>
    </source>
</evidence>
<dbReference type="GO" id="GO:0009279">
    <property type="term" value="C:cell outer membrane"/>
    <property type="evidence" value="ECO:0007669"/>
    <property type="project" value="UniProtKB-SubCell"/>
</dbReference>
<protein>
    <submittedName>
        <fullName evidence="8">RagB/SusD family nutrient uptake outer membrane protein</fullName>
    </submittedName>
</protein>
<dbReference type="OrthoDB" id="1080118at2"/>
<evidence type="ECO:0000256" key="4">
    <source>
        <dbReference type="ARBA" id="ARBA00023136"/>
    </source>
</evidence>
<evidence type="ECO:0000259" key="7">
    <source>
        <dbReference type="Pfam" id="PF14322"/>
    </source>
</evidence>
<sequence>MNYAIIKRAVTIFTAATFTLYSTSCNKMLDVKPTDQVDGNEIFNSLTTVNRAVLGVYAGWQPESTLRIGSVMADECRIGLKNAGVNGSAQNLFRWSFAGGDVEIASPWTNAYQVITRVNRILEGLDKVPVNNDTEEQQKQQLRGELLAIRAFEHFELYRNFSYAGVYQADAPAVPYVTSPDIENKPSRPAAAEFFQQLHKDLDAATTLTGDNEDVTRMGIQAVYALQARVALYTGNWTAAAENATKAIGKSHLASRAEFPAIWTDASNAEVIFKLKRTNLSDLRPGDIWKNAGIGIVYFAPSTKLLKAYDDENDIRYSSYFDNDPALAADGQLADVVKKYAGAEGAENRNDVKVFRVSEMYLIRAEAYQHLGQLAEATEDLNTLRLARITGYETQTYTDPKKLLNDILVERFRELPFEGHRYYDLKRLGLPIQRDEADLQAGDTQTDLSTSALYYYLPIPQSEVLSNPNIKPNNKGW</sequence>
<evidence type="ECO:0000313" key="9">
    <source>
        <dbReference type="Proteomes" id="UP000253410"/>
    </source>
</evidence>
<dbReference type="CDD" id="cd08977">
    <property type="entry name" value="SusD"/>
    <property type="match status" value="1"/>
</dbReference>
<dbReference type="Gene3D" id="1.25.40.390">
    <property type="match status" value="1"/>
</dbReference>
<dbReference type="SUPFAM" id="SSF48452">
    <property type="entry name" value="TPR-like"/>
    <property type="match status" value="1"/>
</dbReference>
<evidence type="ECO:0000259" key="6">
    <source>
        <dbReference type="Pfam" id="PF07980"/>
    </source>
</evidence>
<gene>
    <name evidence="8" type="ORF">DF182_07520</name>
</gene>
<comment type="subcellular location">
    <subcellularLocation>
        <location evidence="1">Cell outer membrane</location>
    </subcellularLocation>
</comment>